<dbReference type="Gene3D" id="3.30.390.30">
    <property type="match status" value="1"/>
</dbReference>
<dbReference type="PANTHER" id="PTHR43429">
    <property type="entry name" value="PYRIDINE NUCLEOTIDE-DISULFIDE OXIDOREDUCTASE DOMAIN-CONTAINING"/>
    <property type="match status" value="1"/>
</dbReference>
<evidence type="ECO:0000256" key="4">
    <source>
        <dbReference type="ARBA" id="ARBA00022827"/>
    </source>
</evidence>
<dbReference type="InterPro" id="IPR016156">
    <property type="entry name" value="FAD/NAD-linked_Rdtase_dimer_sf"/>
</dbReference>
<keyword evidence="3" id="KW-0285">Flavoprotein</keyword>
<dbReference type="SUPFAM" id="SSF51905">
    <property type="entry name" value="FAD/NAD(P)-binding domain"/>
    <property type="match status" value="2"/>
</dbReference>
<dbReference type="PANTHER" id="PTHR43429:SF3">
    <property type="entry name" value="NITRITE REDUCTASE [NAD(P)H]"/>
    <property type="match status" value="1"/>
</dbReference>
<evidence type="ECO:0000256" key="1">
    <source>
        <dbReference type="ARBA" id="ARBA00001974"/>
    </source>
</evidence>
<feature type="domain" description="NADH-rubredoxin oxidoreductase C-terminal" evidence="6">
    <location>
        <begin position="325"/>
        <end position="388"/>
    </location>
</feature>
<evidence type="ECO:0000256" key="2">
    <source>
        <dbReference type="ARBA" id="ARBA00006442"/>
    </source>
</evidence>
<evidence type="ECO:0000313" key="8">
    <source>
        <dbReference type="Proteomes" id="UP001273505"/>
    </source>
</evidence>
<dbReference type="Gene3D" id="3.50.50.60">
    <property type="entry name" value="FAD/NAD(P)-binding domain"/>
    <property type="match status" value="2"/>
</dbReference>
<sequence>MKQKLVIVGNGMAAGRLLDEMIKRDISAFDVTVIGDEPEGSYNRIMLSPVLAGQTAVDDIIGKPAHWYGANNIHFLPGVRVTRIERGEKTVLTDQHQNIPYDHLILAVGSRPARIPAENQELASVFSFRTLADVDRILASSAAALSNAQATDTDALVIGAGLLGLEAAYGLAVKGLRVTVVHRSHWLLNRQLDEQAGQLLQKVLASHNIEFRLGDEVTRFDGDDTVTGAQFKNSNAITCKLVVIATGITPNAELGLEADLAGKRGVEVDALMATSDPHISAVGECTEFEGATFGLVDPIWQHCVTLASRLCQNQNRPYVNTPTPTKLKVSGVNLFSAGEFMTQDHHRELVYADLDAGIYRKILLQDDVIVGVVLFGDTRDGQDYFTLLSERQNVADIVPLLLMGRAFYASDNKESEAA</sequence>
<reference evidence="7 8" key="1">
    <citation type="submission" date="2023-11" db="EMBL/GenBank/DDBJ databases">
        <title>Gilvimarinus fulvus sp. nov., isolated from the surface of Kelp.</title>
        <authorList>
            <person name="Sun Y.Y."/>
            <person name="Gong Y."/>
            <person name="Du Z.J."/>
        </authorList>
    </citation>
    <scope>NUCLEOTIDE SEQUENCE [LARGE SCALE GENOMIC DNA]</scope>
    <source>
        <strain evidence="7 8">SDUM040013</strain>
    </source>
</reference>
<dbReference type="InterPro" id="IPR050260">
    <property type="entry name" value="FAD-bd_OxRdtase"/>
</dbReference>
<evidence type="ECO:0000256" key="3">
    <source>
        <dbReference type="ARBA" id="ARBA00022630"/>
    </source>
</evidence>
<comment type="caution">
    <text evidence="7">The sequence shown here is derived from an EMBL/GenBank/DDBJ whole genome shotgun (WGS) entry which is preliminary data.</text>
</comment>
<evidence type="ECO:0000259" key="5">
    <source>
        <dbReference type="Pfam" id="PF07992"/>
    </source>
</evidence>
<dbReference type="RefSeq" id="WP_302724587.1">
    <property type="nucleotide sequence ID" value="NZ_JAULRU010000797.1"/>
</dbReference>
<protein>
    <submittedName>
        <fullName evidence="7">FAD-dependent oxidoreductase</fullName>
    </submittedName>
</protein>
<dbReference type="Pfam" id="PF18267">
    <property type="entry name" value="Rubredoxin_C"/>
    <property type="match status" value="1"/>
</dbReference>
<dbReference type="InterPro" id="IPR041575">
    <property type="entry name" value="Rubredoxin_C"/>
</dbReference>
<feature type="domain" description="FAD/NAD(P)-binding" evidence="5">
    <location>
        <begin position="4"/>
        <end position="286"/>
    </location>
</feature>
<accession>A0ABU4RVL9</accession>
<keyword evidence="8" id="KW-1185">Reference proteome</keyword>
<proteinExistence type="inferred from homology"/>
<gene>
    <name evidence="7" type="ORF">SCD92_00010</name>
</gene>
<dbReference type="InterPro" id="IPR036188">
    <property type="entry name" value="FAD/NAD-bd_sf"/>
</dbReference>
<keyword evidence="4" id="KW-0274">FAD</keyword>
<organism evidence="7 8">
    <name type="scientific">Gilvimarinus gilvus</name>
    <dbReference type="NCBI Taxonomy" id="3058038"/>
    <lineage>
        <taxon>Bacteria</taxon>
        <taxon>Pseudomonadati</taxon>
        <taxon>Pseudomonadota</taxon>
        <taxon>Gammaproteobacteria</taxon>
        <taxon>Cellvibrionales</taxon>
        <taxon>Cellvibrionaceae</taxon>
        <taxon>Gilvimarinus</taxon>
    </lineage>
</organism>
<dbReference type="EMBL" id="JAXAFO010000001">
    <property type="protein sequence ID" value="MDX6847718.1"/>
    <property type="molecule type" value="Genomic_DNA"/>
</dbReference>
<comment type="cofactor">
    <cofactor evidence="1">
        <name>FAD</name>
        <dbReference type="ChEBI" id="CHEBI:57692"/>
    </cofactor>
</comment>
<dbReference type="PRINTS" id="PR00368">
    <property type="entry name" value="FADPNR"/>
</dbReference>
<name>A0ABU4RVL9_9GAMM</name>
<evidence type="ECO:0000259" key="6">
    <source>
        <dbReference type="Pfam" id="PF18267"/>
    </source>
</evidence>
<dbReference type="Proteomes" id="UP001273505">
    <property type="component" value="Unassembled WGS sequence"/>
</dbReference>
<evidence type="ECO:0000313" key="7">
    <source>
        <dbReference type="EMBL" id="MDX6847718.1"/>
    </source>
</evidence>
<comment type="similarity">
    <text evidence="2">Belongs to the FAD-dependent oxidoreductase family.</text>
</comment>
<dbReference type="Pfam" id="PF07992">
    <property type="entry name" value="Pyr_redox_2"/>
    <property type="match status" value="1"/>
</dbReference>
<dbReference type="InterPro" id="IPR023753">
    <property type="entry name" value="FAD/NAD-binding_dom"/>
</dbReference>